<accession>A0A1H6JSW8</accession>
<evidence type="ECO:0000256" key="3">
    <source>
        <dbReference type="SAM" id="MobiDB-lite"/>
    </source>
</evidence>
<dbReference type="Proteomes" id="UP000199215">
    <property type="component" value="Unassembled WGS sequence"/>
</dbReference>
<dbReference type="STRING" id="1267564.SAMN05192561_11434"/>
<dbReference type="GO" id="GO:0016747">
    <property type="term" value="F:acyltransferase activity, transferring groups other than amino-acyl groups"/>
    <property type="evidence" value="ECO:0007669"/>
    <property type="project" value="InterPro"/>
</dbReference>
<organism evidence="5 6">
    <name type="scientific">Halopenitus malekzadehii</name>
    <dbReference type="NCBI Taxonomy" id="1267564"/>
    <lineage>
        <taxon>Archaea</taxon>
        <taxon>Methanobacteriati</taxon>
        <taxon>Methanobacteriota</taxon>
        <taxon>Stenosarchaea group</taxon>
        <taxon>Halobacteria</taxon>
        <taxon>Halobacteriales</taxon>
        <taxon>Haloferacaceae</taxon>
        <taxon>Halopenitus</taxon>
    </lineage>
</organism>
<dbReference type="Gene3D" id="3.40.630.30">
    <property type="match status" value="1"/>
</dbReference>
<dbReference type="PANTHER" id="PTHR43877:SF2">
    <property type="entry name" value="AMINOALKYLPHOSPHONATE N-ACETYLTRANSFERASE-RELATED"/>
    <property type="match status" value="1"/>
</dbReference>
<feature type="domain" description="N-acetyltransferase" evidence="4">
    <location>
        <begin position="18"/>
        <end position="162"/>
    </location>
</feature>
<evidence type="ECO:0000256" key="2">
    <source>
        <dbReference type="ARBA" id="ARBA00023315"/>
    </source>
</evidence>
<keyword evidence="2" id="KW-0012">Acyltransferase</keyword>
<reference evidence="5 6" key="1">
    <citation type="submission" date="2016-10" db="EMBL/GenBank/DDBJ databases">
        <authorList>
            <person name="de Groot N.N."/>
        </authorList>
    </citation>
    <scope>NUCLEOTIDE SEQUENCE [LARGE SCALE GENOMIC DNA]</scope>
    <source>
        <strain evidence="5 6">IBRC-M10418</strain>
    </source>
</reference>
<dbReference type="Pfam" id="PF13508">
    <property type="entry name" value="Acetyltransf_7"/>
    <property type="match status" value="1"/>
</dbReference>
<evidence type="ECO:0000256" key="1">
    <source>
        <dbReference type="ARBA" id="ARBA00022679"/>
    </source>
</evidence>
<dbReference type="PROSITE" id="PS51186">
    <property type="entry name" value="GNAT"/>
    <property type="match status" value="1"/>
</dbReference>
<dbReference type="InterPro" id="IPR016181">
    <property type="entry name" value="Acyl_CoA_acyltransferase"/>
</dbReference>
<dbReference type="SUPFAM" id="SSF55729">
    <property type="entry name" value="Acyl-CoA N-acyltransferases (Nat)"/>
    <property type="match status" value="1"/>
</dbReference>
<feature type="compositionally biased region" description="Basic and acidic residues" evidence="3">
    <location>
        <begin position="153"/>
        <end position="166"/>
    </location>
</feature>
<dbReference type="PANTHER" id="PTHR43877">
    <property type="entry name" value="AMINOALKYLPHOSPHONATE N-ACETYLTRANSFERASE-RELATED-RELATED"/>
    <property type="match status" value="1"/>
</dbReference>
<feature type="region of interest" description="Disordered" evidence="3">
    <location>
        <begin position="1"/>
        <end position="31"/>
    </location>
</feature>
<dbReference type="OrthoDB" id="87545at2157"/>
<dbReference type="AlphaFoldDB" id="A0A1H6JSW8"/>
<name>A0A1H6JSW8_9EURY</name>
<gene>
    <name evidence="5" type="ORF">SAMN05192561_11434</name>
</gene>
<dbReference type="EMBL" id="FNWU01000014">
    <property type="protein sequence ID" value="SEH62404.1"/>
    <property type="molecule type" value="Genomic_DNA"/>
</dbReference>
<dbReference type="CDD" id="cd04301">
    <property type="entry name" value="NAT_SF"/>
    <property type="match status" value="1"/>
</dbReference>
<protein>
    <submittedName>
        <fullName evidence="5">Ribosomal-protein-alanine N-acetyltransferase</fullName>
    </submittedName>
</protein>
<feature type="region of interest" description="Disordered" evidence="3">
    <location>
        <begin position="153"/>
        <end position="178"/>
    </location>
</feature>
<dbReference type="InterPro" id="IPR050832">
    <property type="entry name" value="Bact_Acetyltransf"/>
</dbReference>
<proteinExistence type="predicted"/>
<sequence length="178" mass="18937">MDHDHHRGSPPGHADRSSRVRPARPGDSLPLHRLQRYLTDPSPALLEYGLTASGSAGGTVLVSAAIDEDGAESVVGYALLIDAPETRHLAELVVDPAVRREGRARELLAAARFGVDTPVTLLVAAGNEAARSLYTSCGFRPVERLPEEYGDRDAIRYRADPGRDDAVGEGDSTASDDG</sequence>
<dbReference type="RefSeq" id="WP_092817719.1">
    <property type="nucleotide sequence ID" value="NZ_FNWU01000014.1"/>
</dbReference>
<keyword evidence="1 5" id="KW-0808">Transferase</keyword>
<evidence type="ECO:0000313" key="5">
    <source>
        <dbReference type="EMBL" id="SEH62404.1"/>
    </source>
</evidence>
<feature type="compositionally biased region" description="Basic and acidic residues" evidence="3">
    <location>
        <begin position="1"/>
        <end position="18"/>
    </location>
</feature>
<dbReference type="InterPro" id="IPR000182">
    <property type="entry name" value="GNAT_dom"/>
</dbReference>
<evidence type="ECO:0000259" key="4">
    <source>
        <dbReference type="PROSITE" id="PS51186"/>
    </source>
</evidence>
<keyword evidence="6" id="KW-1185">Reference proteome</keyword>
<evidence type="ECO:0000313" key="6">
    <source>
        <dbReference type="Proteomes" id="UP000199215"/>
    </source>
</evidence>